<evidence type="ECO:0000313" key="2">
    <source>
        <dbReference type="EMBL" id="BDV34252.1"/>
    </source>
</evidence>
<keyword evidence="1" id="KW-1133">Transmembrane helix</keyword>
<protein>
    <submittedName>
        <fullName evidence="2">Uncharacterized protein</fullName>
    </submittedName>
</protein>
<dbReference type="Proteomes" id="UP001317629">
    <property type="component" value="Chromosome"/>
</dbReference>
<keyword evidence="3" id="KW-1185">Reference proteome</keyword>
<organism evidence="2 3">
    <name type="scientific">Methylocystis iwaonis</name>
    <dbReference type="NCBI Taxonomy" id="2885079"/>
    <lineage>
        <taxon>Bacteria</taxon>
        <taxon>Pseudomonadati</taxon>
        <taxon>Pseudomonadota</taxon>
        <taxon>Alphaproteobacteria</taxon>
        <taxon>Hyphomicrobiales</taxon>
        <taxon>Methylocystaceae</taxon>
        <taxon>Methylocystis</taxon>
    </lineage>
</organism>
<dbReference type="RefSeq" id="WP_281927373.1">
    <property type="nucleotide sequence ID" value="NZ_AP027142.1"/>
</dbReference>
<proteinExistence type="predicted"/>
<evidence type="ECO:0000256" key="1">
    <source>
        <dbReference type="SAM" id="Phobius"/>
    </source>
</evidence>
<sequence>MNGMEHYDNRLRALENDVHAIKGAVDWAKVAFAILATVTLGGMGILISLNLFLSSKVGGISDKISEEFRAQRLEQAAQISSVANAITATKQQAPQVILVPAPKNATPPQAEKRGP</sequence>
<reference evidence="2 3" key="1">
    <citation type="journal article" date="2023" name="Int. J. Syst. Evol. Microbiol.">
        <title>Methylocystis iwaonis sp. nov., a type II methane-oxidizing bacterium from surface soil of a rice paddy field in Japan, and emended description of the genus Methylocystis (ex Whittenbury et al. 1970) Bowman et al. 1993.</title>
        <authorList>
            <person name="Kaise H."/>
            <person name="Sawadogo J.B."/>
            <person name="Alam M.S."/>
            <person name="Ueno C."/>
            <person name="Dianou D."/>
            <person name="Shinjo R."/>
            <person name="Asakawa S."/>
        </authorList>
    </citation>
    <scope>NUCLEOTIDE SEQUENCE [LARGE SCALE GENOMIC DNA]</scope>
    <source>
        <strain evidence="2 3">SS37A-Re</strain>
    </source>
</reference>
<keyword evidence="1" id="KW-0812">Transmembrane</keyword>
<name>A0ABM8E8P7_9HYPH</name>
<accession>A0ABM8E8P7</accession>
<gene>
    <name evidence="2" type="ORF">SS37A_17810</name>
</gene>
<keyword evidence="1" id="KW-0472">Membrane</keyword>
<evidence type="ECO:0000313" key="3">
    <source>
        <dbReference type="Proteomes" id="UP001317629"/>
    </source>
</evidence>
<feature type="transmembrane region" description="Helical" evidence="1">
    <location>
        <begin position="30"/>
        <end position="53"/>
    </location>
</feature>
<dbReference type="EMBL" id="AP027142">
    <property type="protein sequence ID" value="BDV34252.1"/>
    <property type="molecule type" value="Genomic_DNA"/>
</dbReference>